<comment type="caution">
    <text evidence="2">The sequence shown here is derived from an EMBL/GenBank/DDBJ whole genome shotgun (WGS) entry which is preliminary data.</text>
</comment>
<evidence type="ECO:0000313" key="3">
    <source>
        <dbReference type="Proteomes" id="UP000295164"/>
    </source>
</evidence>
<evidence type="ECO:0000256" key="1">
    <source>
        <dbReference type="SAM" id="SignalP"/>
    </source>
</evidence>
<name>A0A4R4DWH3_9BACT</name>
<feature type="signal peptide" evidence="1">
    <location>
        <begin position="1"/>
        <end position="17"/>
    </location>
</feature>
<keyword evidence="3" id="KW-1185">Reference proteome</keyword>
<dbReference type="InterPro" id="IPR036249">
    <property type="entry name" value="Thioredoxin-like_sf"/>
</dbReference>
<reference evidence="2 3" key="1">
    <citation type="submission" date="2019-03" db="EMBL/GenBank/DDBJ databases">
        <authorList>
            <person name="Kim M.K.M."/>
        </authorList>
    </citation>
    <scope>NUCLEOTIDE SEQUENCE [LARGE SCALE GENOMIC DNA]</scope>
    <source>
        <strain evidence="2 3">17J68-15</strain>
    </source>
</reference>
<accession>A0A4R4DWH3</accession>
<dbReference type="OrthoDB" id="195735at2"/>
<organism evidence="2 3">
    <name type="scientific">Flaviaesturariibacter aridisoli</name>
    <dbReference type="NCBI Taxonomy" id="2545761"/>
    <lineage>
        <taxon>Bacteria</taxon>
        <taxon>Pseudomonadati</taxon>
        <taxon>Bacteroidota</taxon>
        <taxon>Chitinophagia</taxon>
        <taxon>Chitinophagales</taxon>
        <taxon>Chitinophagaceae</taxon>
        <taxon>Flaviaestuariibacter</taxon>
    </lineage>
</organism>
<dbReference type="Gene3D" id="3.40.30.10">
    <property type="entry name" value="Glutaredoxin"/>
    <property type="match status" value="1"/>
</dbReference>
<feature type="chain" id="PRO_5020180464" evidence="1">
    <location>
        <begin position="18"/>
        <end position="161"/>
    </location>
</feature>
<dbReference type="EMBL" id="SKFH01000026">
    <property type="protein sequence ID" value="TCZ68594.1"/>
    <property type="molecule type" value="Genomic_DNA"/>
</dbReference>
<sequence>MRFLFLLLLLGSLTASAGDTTRLYNPAANARKDLAAALLRAKAGKKHVLVQVGGNWCVWCYRFNAFTQLDTSIRNLLRDNYVVYHLNYSKENKNLDLLAELGYPQRFGFPVLLVLDATGKRLHTQDSSQLEKGNGYDTEKVTGFLRGWAPAALDPIWYQEN</sequence>
<dbReference type="SUPFAM" id="SSF52833">
    <property type="entry name" value="Thioredoxin-like"/>
    <property type="match status" value="1"/>
</dbReference>
<dbReference type="Proteomes" id="UP000295164">
    <property type="component" value="Unassembled WGS sequence"/>
</dbReference>
<protein>
    <submittedName>
        <fullName evidence="2">Thioredoxin family protein</fullName>
    </submittedName>
</protein>
<gene>
    <name evidence="2" type="ORF">E0486_13810</name>
</gene>
<proteinExistence type="predicted"/>
<keyword evidence="1" id="KW-0732">Signal</keyword>
<dbReference type="AlphaFoldDB" id="A0A4R4DWH3"/>
<evidence type="ECO:0000313" key="2">
    <source>
        <dbReference type="EMBL" id="TCZ68594.1"/>
    </source>
</evidence>
<dbReference type="RefSeq" id="WP_131852779.1">
    <property type="nucleotide sequence ID" value="NZ_SKFH01000026.1"/>
</dbReference>
<dbReference type="Pfam" id="PF13899">
    <property type="entry name" value="Thioredoxin_7"/>
    <property type="match status" value="1"/>
</dbReference>